<keyword evidence="1" id="KW-0472">Membrane</keyword>
<feature type="transmembrane region" description="Helical" evidence="1">
    <location>
        <begin position="290"/>
        <end position="310"/>
    </location>
</feature>
<feature type="transmembrane region" description="Helical" evidence="1">
    <location>
        <begin position="198"/>
        <end position="221"/>
    </location>
</feature>
<evidence type="ECO:0000313" key="3">
    <source>
        <dbReference type="Proteomes" id="UP001293718"/>
    </source>
</evidence>
<gene>
    <name evidence="2" type="ORF">SM757_32230</name>
</gene>
<dbReference type="Proteomes" id="UP001293718">
    <property type="component" value="Unassembled WGS sequence"/>
</dbReference>
<accession>A0ABU5IQU9</accession>
<feature type="transmembrane region" description="Helical" evidence="1">
    <location>
        <begin position="227"/>
        <end position="244"/>
    </location>
</feature>
<comment type="caution">
    <text evidence="2">The sequence shown here is derived from an EMBL/GenBank/DDBJ whole genome shotgun (WGS) entry which is preliminary data.</text>
</comment>
<evidence type="ECO:0000256" key="1">
    <source>
        <dbReference type="SAM" id="Phobius"/>
    </source>
</evidence>
<keyword evidence="3" id="KW-1185">Reference proteome</keyword>
<dbReference type="PROSITE" id="PS00018">
    <property type="entry name" value="EF_HAND_1"/>
    <property type="match status" value="1"/>
</dbReference>
<dbReference type="InterPro" id="IPR032809">
    <property type="entry name" value="Put_HupE_UreJ"/>
</dbReference>
<dbReference type="InterPro" id="IPR018247">
    <property type="entry name" value="EF_Hand_1_Ca_BS"/>
</dbReference>
<keyword evidence="1" id="KW-1133">Transmembrane helix</keyword>
<sequence>MQLQTRSTGVELRWDVALRDLDNALPQLDADGNRELTWGEVRAAWPALVAHAQAHLKIPGCPLQPAGEPALEQRSDGAYAALRFTAACAPPQGLPLEYRLFAGVDASHRGIARITHPDGRVEVRVLDPGADPAAASAPAGDAAPSAATGSFVREGVLHILTGYDHLLFLLCLLLPAVLQRTPQGWRPVASARQALAPVAATVTLFTLAHSLTLALAALGHASLPPTVVEPAIAATIAVAAVDNLRGLFGRWRGAVTFLFGLVHGFGFAGVLHEVDLPTLDFGWALLRFNIGLELGQLAIVALVVPLLFLARRRGGYERWVLHGGSATAIGVALLWFVERTTGIGLLPV</sequence>
<name>A0ABU5IQU9_9BURK</name>
<dbReference type="EMBL" id="JAXOJX010000103">
    <property type="protein sequence ID" value="MDZ5461252.1"/>
    <property type="molecule type" value="Genomic_DNA"/>
</dbReference>
<proteinExistence type="predicted"/>
<feature type="transmembrane region" description="Helical" evidence="1">
    <location>
        <begin position="251"/>
        <end position="270"/>
    </location>
</feature>
<feature type="transmembrane region" description="Helical" evidence="1">
    <location>
        <begin position="155"/>
        <end position="178"/>
    </location>
</feature>
<reference evidence="2 3" key="1">
    <citation type="submission" date="2023-11" db="EMBL/GenBank/DDBJ databases">
        <title>Draft genome of Azohydromonas lata strain H1 (DSM1123), a polyhydroxyalkanoate producer.</title>
        <authorList>
            <person name="Traversa D."/>
            <person name="D'Addabbo P."/>
            <person name="Pazzani C."/>
            <person name="Manzari C."/>
            <person name="Chiara M."/>
            <person name="Scrascia M."/>
        </authorList>
    </citation>
    <scope>NUCLEOTIDE SEQUENCE [LARGE SCALE GENOMIC DNA]</scope>
    <source>
        <strain evidence="2 3">H1</strain>
    </source>
</reference>
<feature type="transmembrane region" description="Helical" evidence="1">
    <location>
        <begin position="319"/>
        <end position="337"/>
    </location>
</feature>
<keyword evidence="1" id="KW-0812">Transmembrane</keyword>
<protein>
    <submittedName>
        <fullName evidence="2">HupE/UreJ family protein</fullName>
    </submittedName>
</protein>
<dbReference type="Pfam" id="PF13795">
    <property type="entry name" value="HupE_UreJ_2"/>
    <property type="match status" value="1"/>
</dbReference>
<dbReference type="RefSeq" id="WP_322468476.1">
    <property type="nucleotide sequence ID" value="NZ_JAXOJX010000103.1"/>
</dbReference>
<organism evidence="2 3">
    <name type="scientific">Azohydromonas lata</name>
    <dbReference type="NCBI Taxonomy" id="45677"/>
    <lineage>
        <taxon>Bacteria</taxon>
        <taxon>Pseudomonadati</taxon>
        <taxon>Pseudomonadota</taxon>
        <taxon>Betaproteobacteria</taxon>
        <taxon>Burkholderiales</taxon>
        <taxon>Sphaerotilaceae</taxon>
        <taxon>Azohydromonas</taxon>
    </lineage>
</organism>
<evidence type="ECO:0000313" key="2">
    <source>
        <dbReference type="EMBL" id="MDZ5461252.1"/>
    </source>
</evidence>